<sequence length="147" mass="16407">MLFADTPALVMTDIPPHHVPTRDHPIRIRSRPMPAGHGFAGHTHPWAQLAYSNRGWAVPWARTKQCTVRYIKRLSNDIPLLPVVAPNCLGSMQKNPTAFREDKPDGKKAQAGCLGMPPVAGRWRLLQSMLLSARTVGRLRSAAYWPK</sequence>
<dbReference type="AlphaFoldDB" id="A0A2P5K884"/>
<evidence type="ECO:0000313" key="2">
    <source>
        <dbReference type="Proteomes" id="UP000243096"/>
    </source>
</evidence>
<accession>A0A2P5K884</accession>
<dbReference type="EMBL" id="PRDW01000012">
    <property type="protein sequence ID" value="PPB82926.1"/>
    <property type="molecule type" value="Genomic_DNA"/>
</dbReference>
<dbReference type="Proteomes" id="UP000243096">
    <property type="component" value="Unassembled WGS sequence"/>
</dbReference>
<name>A0A2P5K884_9BURK</name>
<comment type="caution">
    <text evidence="1">The sequence shown here is derived from an EMBL/GenBank/DDBJ whole genome shotgun (WGS) entry which is preliminary data.</text>
</comment>
<organism evidence="1 2">
    <name type="scientific">Mycetohabitans endofungorum</name>
    <dbReference type="NCBI Taxonomy" id="417203"/>
    <lineage>
        <taxon>Bacteria</taxon>
        <taxon>Pseudomonadati</taxon>
        <taxon>Pseudomonadota</taxon>
        <taxon>Betaproteobacteria</taxon>
        <taxon>Burkholderiales</taxon>
        <taxon>Burkholderiaceae</taxon>
        <taxon>Mycetohabitans</taxon>
    </lineage>
</organism>
<gene>
    <name evidence="1" type="ORF">B0O95_112103</name>
</gene>
<evidence type="ECO:0000313" key="1">
    <source>
        <dbReference type="EMBL" id="PPB82926.1"/>
    </source>
</evidence>
<proteinExistence type="predicted"/>
<reference evidence="1 2" key="1">
    <citation type="submission" date="2018-01" db="EMBL/GenBank/DDBJ databases">
        <title>Genomic Encyclopedia of Type Strains, Phase III (KMG-III): the genomes of soil and plant-associated and newly described type strains.</title>
        <authorList>
            <person name="Whitman W."/>
        </authorList>
    </citation>
    <scope>NUCLEOTIDE SEQUENCE [LARGE SCALE GENOMIC DNA]</scope>
    <source>
        <strain evidence="1 2">HKI456</strain>
    </source>
</reference>
<keyword evidence="2" id="KW-1185">Reference proteome</keyword>
<protein>
    <submittedName>
        <fullName evidence="1">Uncharacterized protein</fullName>
    </submittedName>
</protein>